<dbReference type="PROSITE" id="PS00690">
    <property type="entry name" value="DEAH_ATP_HELICASE"/>
    <property type="match status" value="1"/>
</dbReference>
<evidence type="ECO:0000313" key="15">
    <source>
        <dbReference type="Proteomes" id="UP001172155"/>
    </source>
</evidence>
<dbReference type="PROSITE" id="PS51192">
    <property type="entry name" value="HELICASE_ATP_BIND_1"/>
    <property type="match status" value="1"/>
</dbReference>
<dbReference type="Gene3D" id="1.10.10.10">
    <property type="entry name" value="Winged helix-like DNA-binding domain superfamily/Winged helix DNA-binding domain"/>
    <property type="match status" value="1"/>
</dbReference>
<dbReference type="Pfam" id="PF16124">
    <property type="entry name" value="RecQ_Zn_bind"/>
    <property type="match status" value="1"/>
</dbReference>
<dbReference type="InterPro" id="IPR032284">
    <property type="entry name" value="RecQ_Zn-bd"/>
</dbReference>
<dbReference type="PROSITE" id="PS51194">
    <property type="entry name" value="HELICASE_CTER"/>
    <property type="match status" value="1"/>
</dbReference>
<dbReference type="Gene3D" id="3.40.50.300">
    <property type="entry name" value="P-loop containing nucleotide triphosphate hydrolases"/>
    <property type="match status" value="2"/>
</dbReference>
<evidence type="ECO:0000256" key="9">
    <source>
        <dbReference type="ARBA" id="ARBA00023242"/>
    </source>
</evidence>
<dbReference type="AlphaFoldDB" id="A0AA40EUX4"/>
<dbReference type="CDD" id="cd17920">
    <property type="entry name" value="DEXHc_RecQ"/>
    <property type="match status" value="1"/>
</dbReference>
<dbReference type="GO" id="GO:0003677">
    <property type="term" value="F:DNA binding"/>
    <property type="evidence" value="ECO:0007669"/>
    <property type="project" value="UniProtKB-KW"/>
</dbReference>
<comment type="similarity">
    <text evidence="2 11">Belongs to the helicase family. RecQ subfamily.</text>
</comment>
<dbReference type="InterPro" id="IPR001650">
    <property type="entry name" value="Helicase_C-like"/>
</dbReference>
<reference evidence="14" key="1">
    <citation type="submission" date="2023-06" db="EMBL/GenBank/DDBJ databases">
        <title>Genome-scale phylogeny and comparative genomics of the fungal order Sordariales.</title>
        <authorList>
            <consortium name="Lawrence Berkeley National Laboratory"/>
            <person name="Hensen N."/>
            <person name="Bonometti L."/>
            <person name="Westerberg I."/>
            <person name="Brannstrom I.O."/>
            <person name="Guillou S."/>
            <person name="Cros-Aarteil S."/>
            <person name="Calhoun S."/>
            <person name="Haridas S."/>
            <person name="Kuo A."/>
            <person name="Mondo S."/>
            <person name="Pangilinan J."/>
            <person name="Riley R."/>
            <person name="LaButti K."/>
            <person name="Andreopoulos B."/>
            <person name="Lipzen A."/>
            <person name="Chen C."/>
            <person name="Yanf M."/>
            <person name="Daum C."/>
            <person name="Ng V."/>
            <person name="Clum A."/>
            <person name="Steindorff A."/>
            <person name="Ohm R."/>
            <person name="Martin F."/>
            <person name="Silar P."/>
            <person name="Natvig D."/>
            <person name="Lalanne C."/>
            <person name="Gautier V."/>
            <person name="Ament-velasquez S.L."/>
            <person name="Kruys A."/>
            <person name="Hutchinson M.I."/>
            <person name="Powell A.J."/>
            <person name="Barry K."/>
            <person name="Miller A.N."/>
            <person name="Grigoriev I.V."/>
            <person name="Debuchy R."/>
            <person name="Gladieux P."/>
            <person name="Thoren M.H."/>
            <person name="Johannesson H."/>
        </authorList>
    </citation>
    <scope>NUCLEOTIDE SEQUENCE</scope>
    <source>
        <strain evidence="14">SMH3187-1</strain>
    </source>
</reference>
<organism evidence="14 15">
    <name type="scientific">Schizothecium vesticola</name>
    <dbReference type="NCBI Taxonomy" id="314040"/>
    <lineage>
        <taxon>Eukaryota</taxon>
        <taxon>Fungi</taxon>
        <taxon>Dikarya</taxon>
        <taxon>Ascomycota</taxon>
        <taxon>Pezizomycotina</taxon>
        <taxon>Sordariomycetes</taxon>
        <taxon>Sordariomycetidae</taxon>
        <taxon>Sordariales</taxon>
        <taxon>Schizotheciaceae</taxon>
        <taxon>Schizothecium</taxon>
    </lineage>
</organism>
<keyword evidence="5 11" id="KW-0347">Helicase</keyword>
<feature type="non-terminal residue" evidence="14">
    <location>
        <position position="506"/>
    </location>
</feature>
<dbReference type="NCBIfam" id="TIGR00614">
    <property type="entry name" value="recQ_fam"/>
    <property type="match status" value="1"/>
</dbReference>
<dbReference type="GO" id="GO:0031573">
    <property type="term" value="P:mitotic intra-S DNA damage checkpoint signaling"/>
    <property type="evidence" value="ECO:0007669"/>
    <property type="project" value="UniProtKB-ARBA"/>
</dbReference>
<feature type="domain" description="Helicase C-terminal" evidence="13">
    <location>
        <begin position="234"/>
        <end position="383"/>
    </location>
</feature>
<dbReference type="GO" id="GO:0005634">
    <property type="term" value="C:nucleus"/>
    <property type="evidence" value="ECO:0007669"/>
    <property type="project" value="UniProtKB-SubCell"/>
</dbReference>
<dbReference type="FunFam" id="3.40.50.300:FF:000296">
    <property type="entry name" value="ATP-dependent DNA helicase RecQ"/>
    <property type="match status" value="1"/>
</dbReference>
<dbReference type="EC" id="5.6.2.4" evidence="11"/>
<keyword evidence="15" id="KW-1185">Reference proteome</keyword>
<dbReference type="Pfam" id="PF00270">
    <property type="entry name" value="DEAD"/>
    <property type="match status" value="1"/>
</dbReference>
<keyword evidence="6 11" id="KW-0067">ATP-binding</keyword>
<dbReference type="SUPFAM" id="SSF52540">
    <property type="entry name" value="P-loop containing nucleoside triphosphate hydrolases"/>
    <property type="match status" value="1"/>
</dbReference>
<dbReference type="FunFam" id="3.40.50.300:FF:000340">
    <property type="entry name" value="Bloom syndrome, RecQ helicase"/>
    <property type="match status" value="1"/>
</dbReference>
<dbReference type="GO" id="GO:0031422">
    <property type="term" value="C:RecQ family helicase-topoisomerase III complex"/>
    <property type="evidence" value="ECO:0007669"/>
    <property type="project" value="UniProtKB-ARBA"/>
</dbReference>
<dbReference type="PANTHER" id="PTHR13710">
    <property type="entry name" value="DNA HELICASE RECQ FAMILY MEMBER"/>
    <property type="match status" value="1"/>
</dbReference>
<dbReference type="GO" id="GO:0043138">
    <property type="term" value="F:3'-5' DNA helicase activity"/>
    <property type="evidence" value="ECO:0007669"/>
    <property type="project" value="UniProtKB-EC"/>
</dbReference>
<evidence type="ECO:0000256" key="7">
    <source>
        <dbReference type="ARBA" id="ARBA00023125"/>
    </source>
</evidence>
<evidence type="ECO:0000256" key="4">
    <source>
        <dbReference type="ARBA" id="ARBA00022801"/>
    </source>
</evidence>
<evidence type="ECO:0000256" key="8">
    <source>
        <dbReference type="ARBA" id="ARBA00023235"/>
    </source>
</evidence>
<dbReference type="EMBL" id="JAUKUD010000004">
    <property type="protein sequence ID" value="KAK0745916.1"/>
    <property type="molecule type" value="Genomic_DNA"/>
</dbReference>
<keyword evidence="9 11" id="KW-0539">Nucleus</keyword>
<keyword evidence="4 11" id="KW-0378">Hydrolase</keyword>
<dbReference type="CDD" id="cd18794">
    <property type="entry name" value="SF2_C_RecQ"/>
    <property type="match status" value="1"/>
</dbReference>
<dbReference type="GO" id="GO:0016787">
    <property type="term" value="F:hydrolase activity"/>
    <property type="evidence" value="ECO:0007669"/>
    <property type="project" value="UniProtKB-KW"/>
</dbReference>
<gene>
    <name evidence="14" type="ORF">B0T18DRAFT_325795</name>
</gene>
<dbReference type="InterPro" id="IPR036388">
    <property type="entry name" value="WH-like_DNA-bd_sf"/>
</dbReference>
<comment type="catalytic activity">
    <reaction evidence="11">
        <text>ATP + H2O = ADP + phosphate + H(+)</text>
        <dbReference type="Rhea" id="RHEA:13065"/>
        <dbReference type="ChEBI" id="CHEBI:15377"/>
        <dbReference type="ChEBI" id="CHEBI:15378"/>
        <dbReference type="ChEBI" id="CHEBI:30616"/>
        <dbReference type="ChEBI" id="CHEBI:43474"/>
        <dbReference type="ChEBI" id="CHEBI:456216"/>
    </reaction>
</comment>
<evidence type="ECO:0000259" key="12">
    <source>
        <dbReference type="PROSITE" id="PS51192"/>
    </source>
</evidence>
<keyword evidence="3 11" id="KW-0547">Nucleotide-binding</keyword>
<dbReference type="PANTHER" id="PTHR13710:SF153">
    <property type="entry name" value="RECQ-LIKE DNA HELICASE BLM"/>
    <property type="match status" value="1"/>
</dbReference>
<comment type="subcellular location">
    <subcellularLocation>
        <location evidence="1 11">Nucleus</location>
    </subcellularLocation>
</comment>
<dbReference type="InterPro" id="IPR002464">
    <property type="entry name" value="DNA/RNA_helicase_DEAH_CS"/>
</dbReference>
<evidence type="ECO:0000256" key="2">
    <source>
        <dbReference type="ARBA" id="ARBA00005446"/>
    </source>
</evidence>
<evidence type="ECO:0000313" key="14">
    <source>
        <dbReference type="EMBL" id="KAK0745916.1"/>
    </source>
</evidence>
<dbReference type="GO" id="GO:0000729">
    <property type="term" value="P:DNA double-strand break processing"/>
    <property type="evidence" value="ECO:0007669"/>
    <property type="project" value="UniProtKB-ARBA"/>
</dbReference>
<evidence type="ECO:0000256" key="3">
    <source>
        <dbReference type="ARBA" id="ARBA00022741"/>
    </source>
</evidence>
<evidence type="ECO:0000259" key="13">
    <source>
        <dbReference type="PROSITE" id="PS51194"/>
    </source>
</evidence>
<sequence length="506" mass="57233">MGFPWSQDVRRALKDRFRLTAFRPHQLEAINATLSGKDVFVLMPTGGGKSLCYQLPALVDSGKTHGITIVISPLRSLMHDQITSLVSKGIKAYEYSSGTNPNIRRQILEAFDLSEPGQAYNLLYVTPEMLSSSDVFLAGLKKLHAKRRLARIVVDEAHCVSQWGHDFRKDYANIGKIRDKLPGVPLMALTATATSTVIVDVQSNLSINNCLVLKQSFNRENLFYDVRDKGTTFKVAEIGSLIQNKHRDECGIIYVLSRRATEDLAKTLEETFKIKAAYYHANVLELDKARIVKEWQEGKLKVIVATIAFGMGIDKPDVRFIIHQGPPKSLEAYYQETGRAGRDGKPSFCYMWWSYGDFASHRRMILDGESPTRVKQQQFENLSMVSWYCEEAQKCRREQVLAYFGEKFDRADCKRQCDTCSYPVQEQQVVKKDYTQVAVAILRAVESVAELTAGKINEILQGRGKNFAKDTPGYGVAKKGFETYELTRVTYHLTVRNALKENHVAN</sequence>
<evidence type="ECO:0000256" key="10">
    <source>
        <dbReference type="ARBA" id="ARBA00034617"/>
    </source>
</evidence>
<dbReference type="GO" id="GO:0006312">
    <property type="term" value="P:mitotic recombination"/>
    <property type="evidence" value="ECO:0007669"/>
    <property type="project" value="UniProtKB-ARBA"/>
</dbReference>
<accession>A0AA40EUX4</accession>
<evidence type="ECO:0000256" key="1">
    <source>
        <dbReference type="ARBA" id="ARBA00004123"/>
    </source>
</evidence>
<dbReference type="GO" id="GO:0000724">
    <property type="term" value="P:double-strand break repair via homologous recombination"/>
    <property type="evidence" value="ECO:0007669"/>
    <property type="project" value="UniProtKB-ARBA"/>
</dbReference>
<evidence type="ECO:0000256" key="6">
    <source>
        <dbReference type="ARBA" id="ARBA00022840"/>
    </source>
</evidence>
<dbReference type="InterPro" id="IPR004589">
    <property type="entry name" value="DNA_helicase_ATP-dep_RecQ"/>
</dbReference>
<dbReference type="Proteomes" id="UP001172155">
    <property type="component" value="Unassembled WGS sequence"/>
</dbReference>
<comment type="caution">
    <text evidence="14">The sequence shown here is derived from an EMBL/GenBank/DDBJ whole genome shotgun (WGS) entry which is preliminary data.</text>
</comment>
<dbReference type="InterPro" id="IPR011545">
    <property type="entry name" value="DEAD/DEAH_box_helicase_dom"/>
</dbReference>
<comment type="catalytic activity">
    <reaction evidence="10 11">
        <text>Couples ATP hydrolysis with the unwinding of duplex DNA by translocating in the 3'-5' direction.</text>
        <dbReference type="EC" id="5.6.2.4"/>
    </reaction>
</comment>
<dbReference type="InterPro" id="IPR014001">
    <property type="entry name" value="Helicase_ATP-bd"/>
</dbReference>
<keyword evidence="8" id="KW-0413">Isomerase</keyword>
<evidence type="ECO:0000256" key="11">
    <source>
        <dbReference type="RuleBase" id="RU364117"/>
    </source>
</evidence>
<feature type="domain" description="Helicase ATP-binding" evidence="12">
    <location>
        <begin position="30"/>
        <end position="211"/>
    </location>
</feature>
<name>A0AA40EUX4_9PEZI</name>
<dbReference type="InterPro" id="IPR027417">
    <property type="entry name" value="P-loop_NTPase"/>
</dbReference>
<proteinExistence type="inferred from homology"/>
<dbReference type="SMART" id="SM00487">
    <property type="entry name" value="DEXDc"/>
    <property type="match status" value="1"/>
</dbReference>
<keyword evidence="7" id="KW-0238">DNA-binding</keyword>
<dbReference type="GO" id="GO:0005524">
    <property type="term" value="F:ATP binding"/>
    <property type="evidence" value="ECO:0007669"/>
    <property type="project" value="UniProtKB-KW"/>
</dbReference>
<dbReference type="GO" id="GO:0005737">
    <property type="term" value="C:cytoplasm"/>
    <property type="evidence" value="ECO:0007669"/>
    <property type="project" value="TreeGrafter"/>
</dbReference>
<dbReference type="Pfam" id="PF00271">
    <property type="entry name" value="Helicase_C"/>
    <property type="match status" value="1"/>
</dbReference>
<evidence type="ECO:0000256" key="5">
    <source>
        <dbReference type="ARBA" id="ARBA00022806"/>
    </source>
</evidence>
<dbReference type="GO" id="GO:0009378">
    <property type="term" value="F:four-way junction helicase activity"/>
    <property type="evidence" value="ECO:0007669"/>
    <property type="project" value="TreeGrafter"/>
</dbReference>
<dbReference type="SMART" id="SM00490">
    <property type="entry name" value="HELICc"/>
    <property type="match status" value="1"/>
</dbReference>
<protein>
    <recommendedName>
        <fullName evidence="11">ATP-dependent DNA helicase</fullName>
        <ecNumber evidence="11">5.6.2.4</ecNumber>
    </recommendedName>
</protein>